<evidence type="ECO:0000313" key="1">
    <source>
        <dbReference type="EMBL" id="PWJ35019.1"/>
    </source>
</evidence>
<dbReference type="AlphaFoldDB" id="A0A315YYQ3"/>
<dbReference type="InterPro" id="IPR027829">
    <property type="entry name" value="DUF4625"/>
</dbReference>
<organism evidence="1 2">
    <name type="scientific">Sediminitomix flava</name>
    <dbReference type="NCBI Taxonomy" id="379075"/>
    <lineage>
        <taxon>Bacteria</taxon>
        <taxon>Pseudomonadati</taxon>
        <taxon>Bacteroidota</taxon>
        <taxon>Cytophagia</taxon>
        <taxon>Cytophagales</taxon>
        <taxon>Flammeovirgaceae</taxon>
        <taxon>Sediminitomix</taxon>
    </lineage>
</organism>
<dbReference type="Proteomes" id="UP000245535">
    <property type="component" value="Unassembled WGS sequence"/>
</dbReference>
<name>A0A315YYQ3_SEDFL</name>
<evidence type="ECO:0000313" key="2">
    <source>
        <dbReference type="Proteomes" id="UP000245535"/>
    </source>
</evidence>
<dbReference type="EMBL" id="QGDO01000010">
    <property type="protein sequence ID" value="PWJ35019.1"/>
    <property type="molecule type" value="Genomic_DNA"/>
</dbReference>
<proteinExistence type="predicted"/>
<dbReference type="PROSITE" id="PS51257">
    <property type="entry name" value="PROKAR_LIPOPROTEIN"/>
    <property type="match status" value="1"/>
</dbReference>
<reference evidence="1 2" key="1">
    <citation type="submission" date="2018-03" db="EMBL/GenBank/DDBJ databases">
        <title>Genomic Encyclopedia of Archaeal and Bacterial Type Strains, Phase II (KMG-II): from individual species to whole genera.</title>
        <authorList>
            <person name="Goeker M."/>
        </authorList>
    </citation>
    <scope>NUCLEOTIDE SEQUENCE [LARGE SCALE GENOMIC DNA]</scope>
    <source>
        <strain evidence="1 2">DSM 28229</strain>
    </source>
</reference>
<sequence>MNKLIYLPFLLFLFSCEEKEEHFELSIQNLEYGKGSSGHGNNQIGYAGVDLHLAANIIADHLTEEVKLTIQSLEGDEHIEYDYSEKYRGIRNPYVHEHPIIPSDFEAGSYQLDFIVKDKLGNETSDGGPLEIVSIIYFDEIELEGSIEASKEIGLSFTINGFYTLKDLIITLKDEQGEEFLAIGYDFSTISARRIEFNEHIQLPSDLPEGEYILVATARDTRNNSAKEILNK</sequence>
<dbReference type="Pfam" id="PF15418">
    <property type="entry name" value="DUF4625"/>
    <property type="match status" value="1"/>
</dbReference>
<comment type="caution">
    <text evidence="1">The sequence shown here is derived from an EMBL/GenBank/DDBJ whole genome shotgun (WGS) entry which is preliminary data.</text>
</comment>
<gene>
    <name evidence="1" type="ORF">BC781_11060</name>
</gene>
<keyword evidence="2" id="KW-1185">Reference proteome</keyword>
<dbReference type="RefSeq" id="WP_109622799.1">
    <property type="nucleotide sequence ID" value="NZ_QGDO01000010.1"/>
</dbReference>
<dbReference type="OrthoDB" id="978436at2"/>
<accession>A0A315YYQ3</accession>
<protein>
    <submittedName>
        <fullName evidence="1">Uncharacterized protein DUF4625</fullName>
    </submittedName>
</protein>